<evidence type="ECO:0000256" key="6">
    <source>
        <dbReference type="ARBA" id="ARBA00022679"/>
    </source>
</evidence>
<comment type="catalytic activity">
    <reaction evidence="1">
        <text>ATP + protein L-histidine = ADP + protein N-phospho-L-histidine.</text>
        <dbReference type="EC" id="2.7.13.3"/>
    </reaction>
</comment>
<feature type="signal peptide" evidence="16">
    <location>
        <begin position="1"/>
        <end position="23"/>
    </location>
</feature>
<feature type="domain" description="Histidine kinase" evidence="17">
    <location>
        <begin position="1134"/>
        <end position="1356"/>
    </location>
</feature>
<comment type="subcellular location">
    <subcellularLocation>
        <location evidence="2">Cell membrane</location>
        <topology evidence="2">Multi-pass membrane protein</topology>
    </subcellularLocation>
</comment>
<dbReference type="Gene3D" id="3.40.50.2300">
    <property type="match status" value="1"/>
</dbReference>
<dbReference type="Gene3D" id="1.10.287.130">
    <property type="match status" value="1"/>
</dbReference>
<dbReference type="RefSeq" id="WP_192508708.1">
    <property type="nucleotide sequence ID" value="NZ_AQGV01000013.1"/>
</dbReference>
<dbReference type="InterPro" id="IPR004358">
    <property type="entry name" value="Sig_transdc_His_kin-like_C"/>
</dbReference>
<dbReference type="InterPro" id="IPR036890">
    <property type="entry name" value="HATPase_C_sf"/>
</dbReference>
<dbReference type="PROSITE" id="PS50112">
    <property type="entry name" value="PAS"/>
    <property type="match status" value="1"/>
</dbReference>
<dbReference type="SMART" id="SM00387">
    <property type="entry name" value="HATPase_c"/>
    <property type="match status" value="1"/>
</dbReference>
<dbReference type="Proteomes" id="UP000615755">
    <property type="component" value="Unassembled WGS sequence"/>
</dbReference>
<dbReference type="InterPro" id="IPR013783">
    <property type="entry name" value="Ig-like_fold"/>
</dbReference>
<dbReference type="Pfam" id="PF00512">
    <property type="entry name" value="HisKA"/>
    <property type="match status" value="1"/>
</dbReference>
<dbReference type="Gene3D" id="3.30.565.10">
    <property type="entry name" value="Histidine kinase-like ATPase, C-terminal domain"/>
    <property type="match status" value="1"/>
</dbReference>
<dbReference type="InterPro" id="IPR005467">
    <property type="entry name" value="His_kinase_dom"/>
</dbReference>
<keyword evidence="22" id="KW-1185">Reference proteome</keyword>
<evidence type="ECO:0000256" key="4">
    <source>
        <dbReference type="ARBA" id="ARBA00022475"/>
    </source>
</evidence>
<evidence type="ECO:0000313" key="22">
    <source>
        <dbReference type="Proteomes" id="UP000615755"/>
    </source>
</evidence>
<keyword evidence="9" id="KW-0418">Kinase</keyword>
<dbReference type="InterPro" id="IPR003594">
    <property type="entry name" value="HATPase_dom"/>
</dbReference>
<dbReference type="PROSITE" id="PS50894">
    <property type="entry name" value="HPT"/>
    <property type="match status" value="1"/>
</dbReference>
<evidence type="ECO:0000256" key="3">
    <source>
        <dbReference type="ARBA" id="ARBA00012438"/>
    </source>
</evidence>
<evidence type="ECO:0000259" key="18">
    <source>
        <dbReference type="PROSITE" id="PS50110"/>
    </source>
</evidence>
<dbReference type="SUPFAM" id="SSF55785">
    <property type="entry name" value="PYP-like sensor domain (PAS domain)"/>
    <property type="match status" value="1"/>
</dbReference>
<evidence type="ECO:0000256" key="16">
    <source>
        <dbReference type="SAM" id="SignalP"/>
    </source>
</evidence>
<dbReference type="InterPro" id="IPR003018">
    <property type="entry name" value="GAF"/>
</dbReference>
<evidence type="ECO:0000256" key="14">
    <source>
        <dbReference type="PROSITE-ProRule" id="PRU00110"/>
    </source>
</evidence>
<dbReference type="Gene3D" id="2.60.40.10">
    <property type="entry name" value="Immunoglobulins"/>
    <property type="match status" value="1"/>
</dbReference>
<dbReference type="Pfam" id="PF08447">
    <property type="entry name" value="PAS_3"/>
    <property type="match status" value="1"/>
</dbReference>
<dbReference type="InterPro" id="IPR029016">
    <property type="entry name" value="GAF-like_dom_sf"/>
</dbReference>
<evidence type="ECO:0000256" key="10">
    <source>
        <dbReference type="ARBA" id="ARBA00022840"/>
    </source>
</evidence>
<dbReference type="PROSITE" id="PS50109">
    <property type="entry name" value="HIS_KIN"/>
    <property type="match status" value="1"/>
</dbReference>
<evidence type="ECO:0000256" key="11">
    <source>
        <dbReference type="ARBA" id="ARBA00022989"/>
    </source>
</evidence>
<dbReference type="InterPro" id="IPR015943">
    <property type="entry name" value="WD40/YVTN_repeat-like_dom_sf"/>
</dbReference>
<evidence type="ECO:0000256" key="8">
    <source>
        <dbReference type="ARBA" id="ARBA00022741"/>
    </source>
</evidence>
<dbReference type="PANTHER" id="PTHR45339:SF1">
    <property type="entry name" value="HYBRID SIGNAL TRANSDUCTION HISTIDINE KINASE J"/>
    <property type="match status" value="1"/>
</dbReference>
<dbReference type="Pfam" id="PF07495">
    <property type="entry name" value="Y_Y_Y"/>
    <property type="match status" value="1"/>
</dbReference>
<proteinExistence type="predicted"/>
<dbReference type="SUPFAM" id="SSF47384">
    <property type="entry name" value="Homodimeric domain of signal transducing histidine kinase"/>
    <property type="match status" value="1"/>
</dbReference>
<keyword evidence="11" id="KW-1133">Transmembrane helix</keyword>
<dbReference type="SUPFAM" id="SSF52172">
    <property type="entry name" value="CheY-like"/>
    <property type="match status" value="2"/>
</dbReference>
<dbReference type="SUPFAM" id="SSF55781">
    <property type="entry name" value="GAF domain-like"/>
    <property type="match status" value="1"/>
</dbReference>
<dbReference type="SUPFAM" id="SSF47226">
    <property type="entry name" value="Histidine-containing phosphotransfer domain, HPT domain"/>
    <property type="match status" value="1"/>
</dbReference>
<dbReference type="InterPro" id="IPR035965">
    <property type="entry name" value="PAS-like_dom_sf"/>
</dbReference>
<dbReference type="Gene3D" id="3.30.450.40">
    <property type="match status" value="1"/>
</dbReference>
<name>A0ABR9EID4_9GAMM</name>
<dbReference type="Pfam" id="PF00072">
    <property type="entry name" value="Response_reg"/>
    <property type="match status" value="1"/>
</dbReference>
<dbReference type="InterPro" id="IPR013655">
    <property type="entry name" value="PAS_fold_3"/>
</dbReference>
<dbReference type="Gene3D" id="1.20.120.160">
    <property type="entry name" value="HPT domain"/>
    <property type="match status" value="1"/>
</dbReference>
<dbReference type="Gene3D" id="2.130.10.10">
    <property type="entry name" value="YVTN repeat-like/Quinoprotein amine dehydrogenase"/>
    <property type="match status" value="2"/>
</dbReference>
<feature type="domain" description="PAS" evidence="19">
    <location>
        <begin position="983"/>
        <end position="1059"/>
    </location>
</feature>
<evidence type="ECO:0000256" key="13">
    <source>
        <dbReference type="ARBA" id="ARBA00023136"/>
    </source>
</evidence>
<dbReference type="EMBL" id="AQGV01000013">
    <property type="protein sequence ID" value="MBE0369483.1"/>
    <property type="molecule type" value="Genomic_DNA"/>
</dbReference>
<dbReference type="Pfam" id="PF02518">
    <property type="entry name" value="HATPase_c"/>
    <property type="match status" value="1"/>
</dbReference>
<feature type="modified residue" description="4-aspartylphosphate" evidence="15">
    <location>
        <position position="1555"/>
    </location>
</feature>
<evidence type="ECO:0000259" key="19">
    <source>
        <dbReference type="PROSITE" id="PS50112"/>
    </source>
</evidence>
<evidence type="ECO:0000256" key="7">
    <source>
        <dbReference type="ARBA" id="ARBA00022692"/>
    </source>
</evidence>
<dbReference type="Gene3D" id="3.30.450.20">
    <property type="entry name" value="PAS domain"/>
    <property type="match status" value="1"/>
</dbReference>
<dbReference type="InterPro" id="IPR001789">
    <property type="entry name" value="Sig_transdc_resp-reg_receiver"/>
</dbReference>
<dbReference type="PROSITE" id="PS50110">
    <property type="entry name" value="RESPONSE_REGULATORY"/>
    <property type="match status" value="1"/>
</dbReference>
<dbReference type="CDD" id="cd17546">
    <property type="entry name" value="REC_hyHK_CKI1_RcsC-like"/>
    <property type="match status" value="1"/>
</dbReference>
<accession>A0ABR9EID4</accession>
<dbReference type="InterPro" id="IPR008207">
    <property type="entry name" value="Sig_transdc_His_kin_Hpt_dom"/>
</dbReference>
<gene>
    <name evidence="21" type="ORF">PAUR_a3995</name>
</gene>
<dbReference type="SMART" id="SM00388">
    <property type="entry name" value="HisKA"/>
    <property type="match status" value="1"/>
</dbReference>
<dbReference type="CDD" id="cd00088">
    <property type="entry name" value="HPT"/>
    <property type="match status" value="1"/>
</dbReference>
<dbReference type="InterPro" id="IPR011006">
    <property type="entry name" value="CheY-like_superfamily"/>
</dbReference>
<dbReference type="SUPFAM" id="SSF63829">
    <property type="entry name" value="Calcium-dependent phosphotriesterase"/>
    <property type="match status" value="2"/>
</dbReference>
<keyword evidence="4" id="KW-1003">Cell membrane</keyword>
<keyword evidence="5 15" id="KW-0597">Phosphoprotein</keyword>
<feature type="modified residue" description="Phosphohistidine" evidence="14">
    <location>
        <position position="1706"/>
    </location>
</feature>
<keyword evidence="7" id="KW-0812">Transmembrane</keyword>
<dbReference type="SUPFAM" id="SSF55874">
    <property type="entry name" value="ATPase domain of HSP90 chaperone/DNA topoisomerase II/histidine kinase"/>
    <property type="match status" value="1"/>
</dbReference>
<keyword evidence="6" id="KW-0808">Transferase</keyword>
<dbReference type="SMART" id="SM00448">
    <property type="entry name" value="REC"/>
    <property type="match status" value="1"/>
</dbReference>
<dbReference type="Pfam" id="PF07494">
    <property type="entry name" value="Reg_prop"/>
    <property type="match status" value="1"/>
</dbReference>
<dbReference type="InterPro" id="IPR000014">
    <property type="entry name" value="PAS"/>
</dbReference>
<keyword evidence="13" id="KW-0472">Membrane</keyword>
<organism evidence="21 22">
    <name type="scientific">Pseudoalteromonas aurantia 208</name>
    <dbReference type="NCBI Taxonomy" id="1314867"/>
    <lineage>
        <taxon>Bacteria</taxon>
        <taxon>Pseudomonadati</taxon>
        <taxon>Pseudomonadota</taxon>
        <taxon>Gammaproteobacteria</taxon>
        <taxon>Alteromonadales</taxon>
        <taxon>Pseudoalteromonadaceae</taxon>
        <taxon>Pseudoalteromonas</taxon>
    </lineage>
</organism>
<evidence type="ECO:0000256" key="9">
    <source>
        <dbReference type="ARBA" id="ARBA00022777"/>
    </source>
</evidence>
<dbReference type="InterPro" id="IPR011110">
    <property type="entry name" value="Reg_prop"/>
</dbReference>
<keyword evidence="16" id="KW-0732">Signal</keyword>
<evidence type="ECO:0000256" key="1">
    <source>
        <dbReference type="ARBA" id="ARBA00000085"/>
    </source>
</evidence>
<dbReference type="Pfam" id="PF01590">
    <property type="entry name" value="GAF"/>
    <property type="match status" value="1"/>
</dbReference>
<dbReference type="NCBIfam" id="TIGR00229">
    <property type="entry name" value="sensory_box"/>
    <property type="match status" value="1"/>
</dbReference>
<keyword evidence="10" id="KW-0067">ATP-binding</keyword>
<dbReference type="EC" id="2.7.13.3" evidence="3"/>
<feature type="chain" id="PRO_5045795152" description="histidine kinase" evidence="16">
    <location>
        <begin position="24"/>
        <end position="1857"/>
    </location>
</feature>
<protein>
    <recommendedName>
        <fullName evidence="3">histidine kinase</fullName>
        <ecNumber evidence="3">2.7.13.3</ecNumber>
    </recommendedName>
</protein>
<evidence type="ECO:0000313" key="21">
    <source>
        <dbReference type="EMBL" id="MBE0369483.1"/>
    </source>
</evidence>
<dbReference type="CDD" id="cd16922">
    <property type="entry name" value="HATPase_EvgS-ArcB-TorS-like"/>
    <property type="match status" value="1"/>
</dbReference>
<dbReference type="SUPFAM" id="SSF101898">
    <property type="entry name" value="NHL repeat"/>
    <property type="match status" value="1"/>
</dbReference>
<dbReference type="PRINTS" id="PR00344">
    <property type="entry name" value="BCTRLSENSOR"/>
</dbReference>
<dbReference type="Pfam" id="PF01627">
    <property type="entry name" value="Hpt"/>
    <property type="match status" value="1"/>
</dbReference>
<dbReference type="CDD" id="cd00082">
    <property type="entry name" value="HisKA"/>
    <property type="match status" value="1"/>
</dbReference>
<reference evidence="21 22" key="1">
    <citation type="submission" date="2015-03" db="EMBL/GenBank/DDBJ databases">
        <title>Genome sequence of Pseudoalteromonas aurantia.</title>
        <authorList>
            <person name="Xie B.-B."/>
            <person name="Rong J.-C."/>
            <person name="Qin Q.-L."/>
            <person name="Zhang Y.-Z."/>
        </authorList>
    </citation>
    <scope>NUCLEOTIDE SEQUENCE [LARGE SCALE GENOMIC DNA]</scope>
    <source>
        <strain evidence="21 22">208</strain>
    </source>
</reference>
<keyword evidence="8" id="KW-0547">Nucleotide-binding</keyword>
<evidence type="ECO:0000256" key="2">
    <source>
        <dbReference type="ARBA" id="ARBA00004651"/>
    </source>
</evidence>
<feature type="domain" description="HPt" evidence="20">
    <location>
        <begin position="1663"/>
        <end position="1766"/>
    </location>
</feature>
<dbReference type="SMART" id="SM00065">
    <property type="entry name" value="GAF"/>
    <property type="match status" value="1"/>
</dbReference>
<evidence type="ECO:0000256" key="5">
    <source>
        <dbReference type="ARBA" id="ARBA00022553"/>
    </source>
</evidence>
<evidence type="ECO:0000256" key="15">
    <source>
        <dbReference type="PROSITE-ProRule" id="PRU00169"/>
    </source>
</evidence>
<sequence length="1857" mass="207278">MKLLLRFNMALVCALLLTTYAFGLQKGSNYAPKIENISTYNGLTNPQIYAVTKDHQGFMWFGSADGILRYDGYQFTSFKHDPEYAASLSANSVGVLLFDSKRQLWAGTWGGGLNLFKGKRDFQHFKYDPNNPNSLGADKVQSLFESRDGTLWVGTNGGGLNRFNPEHGSFQRFTHDEQDINSIGNNRVWSITEDLQGGIWAGTSNGLYRLNRKDNTFTGFNVAPGSLDHSEVRQVSVDSLGQLWVATRSSFGLFDPTTGDYQTYNLATQGLPSVTSLLHHEGDILLSTFAGVYRFSPRQRKFMSDAYSGAEAQLHNRDIRQVLVDDTGLLWAATRYSGVIKVFPHPPAFVSHKNYLQDYLLSGLFNQVLSMATAQQGGVWLGTGRGLVHFDGKSQFTPFATREALTGNYRLRVHSLARNKKGDLYAGTNYGLYRVDEVNNKLQQIPLFWLKNQRHSVEQISFDKLGYAWLVISGNNRVVRWDLSTQEYSEHLQNIDPSFVFNDSQQNTWVGTEGDGVFMLDHEKETQRQYIMQKDEHSLSDNYINFVMQHESKIWFATNNGITSFDLLSKQFQRYSNTTSESSFSVQSIVADNAGFLWLATSSGVLKLDTVNGVFHQFTTNDGLANNHFLTNSLVFSQGHILFGSIDGITRFEPQKVTVNTAAPQLVFTQVKVDGQVVNHAKMPLILEAEHSSITIQYAALDYQATEDNRYRVWLEGYNDSWSDVSASHIANFRDLPPGEYQFKVQGSNNHGVWNRDGIALHIIKVPAWYQTLWFQISLPVGVSLLLIGAFALRLHRLRKASLKLEYKVAQRTKDIVVLGEVGKEVAATYDMQAICETIYNHLTKTLPCDFCAIGIYHKEQQYIDYIFAVQTGEPFDALISQTNVTHSADAYCVSHAEEFYADNDTKWQGYGLQPSISLNGEHTKTVFCAPLIVEGHVLGVFTVQSDIEYAYKETQLSILRVVGNHLAVALANSLSYSELKEAEQRLELAMQGANAGTWEWDCHSGLLVTNSIWSTMLGYLDGELESRFGTSIARWRQLTHPDDIEHAEAALNDHIKGKTDTYRCEFRMRTATGEWKWMLGIGRCVDLQTGLGRKEVFGINMDISDAKQLEVALKKAKETAESATQAKSDFLSNMSHEIRTPMNAIIGMSYLALETELDRKQRNYVEKIHRSGESLLGIINDILDFSKIEAGKLDIECVPFCLEQTVADSVDLLSIKAREKALIFNVLLDPILPEYVKGDPLRITQILLNLGSNAIKFTPKQGEVTIDIKLVEQGHDTIDVAVAVIDSGIGMTVEQQQRLFHSFSQADTSTTRKYGGTGLGLAICKNLVELMGGQISCQSTVEIGSTFSFNVQLQVDPSQNRNLTKLLISGALILDDNQFSGRATSLYLQQLGVAARCAAPEELQELTSQILSTELLCIDEQAQKQYDIIEFSRSLCPTLPIIIMCQYDCDHAEQQFSSWSNIAFITKPIFATALRKVIYQLLDIPIESTVQSGEKAVVPSLRGAKLLLVEDNDLNQELAVALLNKQGIDVCVAEHGQQALEMLEGQEFDGILMDCQMPVMDGYEATRAIRLQAQYAALPIIAMTANVMSESQQEIVECGMNDIIVKPINVIKMIDTLSKWIQVDSSKTGTLESAVEGDDVSYLFAHITTLDYQAGLAISSGDSGLYHKLLKRFYDKQQHFSAAFAAALNDVHTEKDCQSALRYAHTLKGTAGNIGATQIQHEASNLETACTQHSATLEPYILAVEKALASLLPELADVLKVLEAEVTYNQKENPGLKDISLDESQVQTLLAQLNDLIVESNIEASDKVVELATLLQYTDYKIPLLKIGEVIDEYDFDEAKELLSAFEYCHEKVELE</sequence>
<comment type="caution">
    <text evidence="21">The sequence shown here is derived from an EMBL/GenBank/DDBJ whole genome shotgun (WGS) entry which is preliminary data.</text>
</comment>
<dbReference type="InterPro" id="IPR011123">
    <property type="entry name" value="Y_Y_Y"/>
</dbReference>
<feature type="domain" description="Response regulatory" evidence="18">
    <location>
        <begin position="1506"/>
        <end position="1622"/>
    </location>
</feature>
<evidence type="ECO:0000259" key="17">
    <source>
        <dbReference type="PROSITE" id="PS50109"/>
    </source>
</evidence>
<keyword evidence="12" id="KW-0902">Two-component regulatory system</keyword>
<dbReference type="InterPro" id="IPR036097">
    <property type="entry name" value="HisK_dim/P_sf"/>
</dbReference>
<dbReference type="InterPro" id="IPR003661">
    <property type="entry name" value="HisK_dim/P_dom"/>
</dbReference>
<evidence type="ECO:0000256" key="12">
    <source>
        <dbReference type="ARBA" id="ARBA00023012"/>
    </source>
</evidence>
<dbReference type="CDD" id="cd00130">
    <property type="entry name" value="PAS"/>
    <property type="match status" value="1"/>
</dbReference>
<evidence type="ECO:0000259" key="20">
    <source>
        <dbReference type="PROSITE" id="PS50894"/>
    </source>
</evidence>
<dbReference type="InterPro" id="IPR036641">
    <property type="entry name" value="HPT_dom_sf"/>
</dbReference>
<dbReference type="PANTHER" id="PTHR45339">
    <property type="entry name" value="HYBRID SIGNAL TRANSDUCTION HISTIDINE KINASE J"/>
    <property type="match status" value="1"/>
</dbReference>